<evidence type="ECO:0008006" key="4">
    <source>
        <dbReference type="Google" id="ProtNLM"/>
    </source>
</evidence>
<dbReference type="PANTHER" id="PTHR31348">
    <property type="entry name" value="EID1-LIKE F-BOX PROTEIN 2-RELATED"/>
    <property type="match status" value="1"/>
</dbReference>
<dbReference type="AlphaFoldDB" id="A0A7N0TVB0"/>
<evidence type="ECO:0000313" key="2">
    <source>
        <dbReference type="EnsemblPlants" id="Kaladp0046s0158.1.v1.1.CDS.1"/>
    </source>
</evidence>
<proteinExistence type="predicted"/>
<feature type="compositionally biased region" description="Basic and acidic residues" evidence="1">
    <location>
        <begin position="291"/>
        <end position="310"/>
    </location>
</feature>
<dbReference type="Gramene" id="Kaladp0046s0158.1.v1.1">
    <property type="protein sequence ID" value="Kaladp0046s0158.1.v1.1.CDS.1"/>
    <property type="gene ID" value="Kaladp0046s0158.v1.1"/>
</dbReference>
<dbReference type="Proteomes" id="UP000594263">
    <property type="component" value="Unplaced"/>
</dbReference>
<reference evidence="2" key="1">
    <citation type="submission" date="2021-01" db="UniProtKB">
        <authorList>
            <consortium name="EnsemblPlants"/>
        </authorList>
    </citation>
    <scope>IDENTIFICATION</scope>
</reference>
<evidence type="ECO:0000256" key="1">
    <source>
        <dbReference type="SAM" id="MobiDB-lite"/>
    </source>
</evidence>
<feature type="compositionally biased region" description="Basic and acidic residues" evidence="1">
    <location>
        <begin position="265"/>
        <end position="280"/>
    </location>
</feature>
<protein>
    <recommendedName>
        <fullName evidence="4">EID1-like F-box protein 3</fullName>
    </recommendedName>
</protein>
<accession>A0A7N0TVB0</accession>
<organism evidence="2 3">
    <name type="scientific">Kalanchoe fedtschenkoi</name>
    <name type="common">Lavender scallops</name>
    <name type="synonym">South American air plant</name>
    <dbReference type="NCBI Taxonomy" id="63787"/>
    <lineage>
        <taxon>Eukaryota</taxon>
        <taxon>Viridiplantae</taxon>
        <taxon>Streptophyta</taxon>
        <taxon>Embryophyta</taxon>
        <taxon>Tracheophyta</taxon>
        <taxon>Spermatophyta</taxon>
        <taxon>Magnoliopsida</taxon>
        <taxon>eudicotyledons</taxon>
        <taxon>Gunneridae</taxon>
        <taxon>Pentapetalae</taxon>
        <taxon>Saxifragales</taxon>
        <taxon>Crassulaceae</taxon>
        <taxon>Kalanchoe</taxon>
    </lineage>
</organism>
<dbReference type="PANTHER" id="PTHR31348:SF3">
    <property type="entry name" value="EID1-LIKE F-BOX PROTEIN 3"/>
    <property type="match status" value="1"/>
</dbReference>
<keyword evidence="3" id="KW-1185">Reference proteome</keyword>
<feature type="region of interest" description="Disordered" evidence="1">
    <location>
        <begin position="1"/>
        <end position="26"/>
    </location>
</feature>
<dbReference type="InterPro" id="IPR040267">
    <property type="entry name" value="EID1-like"/>
</dbReference>
<dbReference type="OMA" id="YCCGCES"/>
<sequence>MNGSSSSRTHQRLRRSSLGQGSDSEDSGLLNEQILLRVFETIQWDLQALCSVAAVNRKLRAVAKRLLWRELCVFRAPRMLEILTDGLTQSRVNGGWHALAKLLFFCCGCESTTHFRVTRSSPGHFTKETRFSKTSGRSFLTKKFRDDLLFVSDPCEHPTGESDDDLGIYRGVFKGFNKSKTRGFLIRRAVPFEEGLRCPYCGSRVWSMTAARLIPSSAWRRLGSHDGGLEYFVCVNGHLYGTCWLAPLSSEDEDEDEDDDEEEELNGRDEVEGLRFEHRTAVNQSKKSCRFGKDNGEEPSAGRDKIWETA</sequence>
<evidence type="ECO:0000313" key="3">
    <source>
        <dbReference type="Proteomes" id="UP000594263"/>
    </source>
</evidence>
<feature type="region of interest" description="Disordered" evidence="1">
    <location>
        <begin position="250"/>
        <end position="310"/>
    </location>
</feature>
<name>A0A7N0TVB0_KALFE</name>
<dbReference type="EnsemblPlants" id="Kaladp0046s0158.1.v1.1">
    <property type="protein sequence ID" value="Kaladp0046s0158.1.v1.1.CDS.1"/>
    <property type="gene ID" value="Kaladp0046s0158.v1.1"/>
</dbReference>
<feature type="compositionally biased region" description="Acidic residues" evidence="1">
    <location>
        <begin position="250"/>
        <end position="264"/>
    </location>
</feature>